<sequence length="564" mass="63706">MAVRHRLLFKDKPTTASDWHRLRSWRRHLPDFTWLFVLHGFLFWVAYFTLISIVWGAYNTWLVPLGAPSWPESSRLGLTWQVLNLTNFALSLLMIFRTNSAYARWWEARTAWGLIIALARNLVRQAAAWFPPKEQAALEMVGRLTAALPYALRVHLLEAEQDYALHPQDLPADLKVVLTPEEATWVLRWRHRPMAAAQLLADCVAAVEVTPIQRTALDMVIAEYVRLMGACERIERTAIPAAYTRHTSRFLIVWLTLLPFSLWEVYGWASPALQAIISFLLIGVENIGIQIEEPFAVLPLMAYCDAIRKDVEEVLANTDGGRKLVARVRAEGALTWPHVHRHHMLGLRLTSQSSFRLITFSPRYRQQKRRRLCSNVVSEQRTTWLQQGGDAVVRDHDAIILLAGGLTPDGGCPLWVKRRLDAAMHVQRQQGRRTPILCSGGGTPHKQPVLDKHTGHVLHESTVCANYMIAKVCGVAERSLGCSFALDYHAASDEGVFEPEVLAARARREQASTASFLEATRKLHTLADFHAWLFQTHLCYAVARQGEFGVQAADDVDAKALASY</sequence>
<keyword evidence="5 8" id="KW-1133">Transmembrane helix</keyword>
<dbReference type="Proteomes" id="UP001445335">
    <property type="component" value="Unassembled WGS sequence"/>
</dbReference>
<organism evidence="9 10">
    <name type="scientific">Elliptochloris bilobata</name>
    <dbReference type="NCBI Taxonomy" id="381761"/>
    <lineage>
        <taxon>Eukaryota</taxon>
        <taxon>Viridiplantae</taxon>
        <taxon>Chlorophyta</taxon>
        <taxon>core chlorophytes</taxon>
        <taxon>Trebouxiophyceae</taxon>
        <taxon>Trebouxiophyceae incertae sedis</taxon>
        <taxon>Elliptochloris clade</taxon>
        <taxon>Elliptochloris</taxon>
    </lineage>
</organism>
<evidence type="ECO:0000256" key="1">
    <source>
        <dbReference type="ARBA" id="ARBA00004651"/>
    </source>
</evidence>
<reference evidence="9 10" key="1">
    <citation type="journal article" date="2024" name="Nat. Commun.">
        <title>Phylogenomics reveals the evolutionary origins of lichenization in chlorophyte algae.</title>
        <authorList>
            <person name="Puginier C."/>
            <person name="Libourel C."/>
            <person name="Otte J."/>
            <person name="Skaloud P."/>
            <person name="Haon M."/>
            <person name="Grisel S."/>
            <person name="Petersen M."/>
            <person name="Berrin J.G."/>
            <person name="Delaux P.M."/>
            <person name="Dal Grande F."/>
            <person name="Keller J."/>
        </authorList>
    </citation>
    <scope>NUCLEOTIDE SEQUENCE [LARGE SCALE GENOMIC DNA]</scope>
    <source>
        <strain evidence="9 10">SAG 245.80</strain>
    </source>
</reference>
<comment type="subcellular location">
    <subcellularLocation>
        <location evidence="1">Cell membrane</location>
        <topology evidence="1">Multi-pass membrane protein</topology>
    </subcellularLocation>
</comment>
<evidence type="ECO:0000256" key="7">
    <source>
        <dbReference type="ARBA" id="ARBA00023136"/>
    </source>
</evidence>
<keyword evidence="6" id="KW-0406">Ion transport</keyword>
<dbReference type="InterPro" id="IPR044669">
    <property type="entry name" value="YneE/VCCN1/2-like"/>
</dbReference>
<feature type="transmembrane region" description="Helical" evidence="8">
    <location>
        <begin position="250"/>
        <end position="269"/>
    </location>
</feature>
<dbReference type="AlphaFoldDB" id="A0AAW1SJP2"/>
<evidence type="ECO:0000256" key="2">
    <source>
        <dbReference type="ARBA" id="ARBA00022448"/>
    </source>
</evidence>
<evidence type="ECO:0000313" key="9">
    <source>
        <dbReference type="EMBL" id="KAK9846557.1"/>
    </source>
</evidence>
<feature type="transmembrane region" description="Helical" evidence="8">
    <location>
        <begin position="32"/>
        <end position="58"/>
    </location>
</feature>
<keyword evidence="7 8" id="KW-0472">Membrane</keyword>
<gene>
    <name evidence="9" type="ORF">WJX81_006513</name>
</gene>
<proteinExistence type="predicted"/>
<evidence type="ECO:0000256" key="4">
    <source>
        <dbReference type="ARBA" id="ARBA00022692"/>
    </source>
</evidence>
<keyword evidence="2" id="KW-0813">Transport</keyword>
<keyword evidence="10" id="KW-1185">Reference proteome</keyword>
<dbReference type="GO" id="GO:0005886">
    <property type="term" value="C:plasma membrane"/>
    <property type="evidence" value="ECO:0007669"/>
    <property type="project" value="UniProtKB-SubCell"/>
</dbReference>
<evidence type="ECO:0000256" key="3">
    <source>
        <dbReference type="ARBA" id="ARBA00022475"/>
    </source>
</evidence>
<accession>A0AAW1SJP2</accession>
<protein>
    <submittedName>
        <fullName evidence="9">Uncharacterized protein</fullName>
    </submittedName>
</protein>
<dbReference type="Pfam" id="PF25539">
    <property type="entry name" value="Bestrophin_2"/>
    <property type="match status" value="1"/>
</dbReference>
<comment type="caution">
    <text evidence="9">The sequence shown here is derived from an EMBL/GenBank/DDBJ whole genome shotgun (WGS) entry which is preliminary data.</text>
</comment>
<feature type="transmembrane region" description="Helical" evidence="8">
    <location>
        <begin position="78"/>
        <end position="96"/>
    </location>
</feature>
<evidence type="ECO:0000256" key="5">
    <source>
        <dbReference type="ARBA" id="ARBA00022989"/>
    </source>
</evidence>
<dbReference type="PANTHER" id="PTHR33281:SF19">
    <property type="entry name" value="VOLTAGE-DEPENDENT ANION CHANNEL-FORMING PROTEIN YNEE"/>
    <property type="match status" value="1"/>
</dbReference>
<keyword evidence="3" id="KW-1003">Cell membrane</keyword>
<name>A0AAW1SJP2_9CHLO</name>
<evidence type="ECO:0000256" key="6">
    <source>
        <dbReference type="ARBA" id="ARBA00023065"/>
    </source>
</evidence>
<evidence type="ECO:0000256" key="8">
    <source>
        <dbReference type="SAM" id="Phobius"/>
    </source>
</evidence>
<dbReference type="EMBL" id="JALJOU010000001">
    <property type="protein sequence ID" value="KAK9846557.1"/>
    <property type="molecule type" value="Genomic_DNA"/>
</dbReference>
<evidence type="ECO:0000313" key="10">
    <source>
        <dbReference type="Proteomes" id="UP001445335"/>
    </source>
</evidence>
<dbReference type="PANTHER" id="PTHR33281">
    <property type="entry name" value="UPF0187 PROTEIN YNEE"/>
    <property type="match status" value="1"/>
</dbReference>
<dbReference type="GO" id="GO:0005254">
    <property type="term" value="F:chloride channel activity"/>
    <property type="evidence" value="ECO:0007669"/>
    <property type="project" value="InterPro"/>
</dbReference>
<keyword evidence="4 8" id="KW-0812">Transmembrane</keyword>